<dbReference type="RefSeq" id="XP_031865772.1">
    <property type="nucleotide sequence ID" value="XM_032017865.1"/>
</dbReference>
<dbReference type="GO" id="GO:0005085">
    <property type="term" value="F:guanyl-nucleotide exchange factor activity"/>
    <property type="evidence" value="ECO:0007669"/>
    <property type="project" value="TreeGrafter"/>
</dbReference>
<dbReference type="InterPro" id="IPR007681">
    <property type="entry name" value="Mog1"/>
</dbReference>
<dbReference type="AlphaFoldDB" id="A0A370TC56"/>
<feature type="region of interest" description="Disordered" evidence="1">
    <location>
        <begin position="79"/>
        <end position="106"/>
    </location>
</feature>
<evidence type="ECO:0008006" key="4">
    <source>
        <dbReference type="Google" id="ProtNLM"/>
    </source>
</evidence>
<dbReference type="GeneID" id="43602091"/>
<sequence length="505" mass="55239">MAVTVNDTGPWSFREARQFLRSFDPPSLPPDPNSSNLRPPSKIALDFDPSEFNPKSSASKALGDFDRLYAFCGIPINKQSRGRNDSAESSSSDPSSDPYSTSLSSAPDDALKNAALGLGLAKVDLSPLDDGGQSDGFISKAKEVRWKDEIPGQDISESRMRRTSASAGDVDLAELIGLLEDGSETEPAAQAKLTAISKHLVKSKPLTGSPATPTYFDSKYIEPLYPLTITEAKAGIIKKLRKMKLISPSSKPTGAISRFAGYSDNNGIHVFVDLSNIVIGFHNKLKADRGIPQDFYVKQAPICFHSLAFIFERSRGVARRVLTGSHGGLLYGQKHRRPDYMAEAEKCGYEMNILEPVYKAKLATPVKRRKGTGNGYATTSGHSSGSDTAHLLRPSRSEQCVDEILQMKMLESLVDTEKPSTMVLASGDAAEAEFSGGFLKTVERFLQKGWKVELLSWSSGLSKEYLSKSFLKKWEGRFCIIALDEFSEELLAVYASSYPAELDNY</sequence>
<proteinExistence type="predicted"/>
<gene>
    <name evidence="2" type="ORF">BP5553_09242</name>
</gene>
<dbReference type="PANTHER" id="PTHR15837:SF5">
    <property type="entry name" value="NYN DOMAIN-CONTAINING PROTEIN"/>
    <property type="match status" value="1"/>
</dbReference>
<dbReference type="OrthoDB" id="5590473at2759"/>
<dbReference type="PANTHER" id="PTHR15837">
    <property type="entry name" value="RAN GUANINE NUCLEOTIDE RELEASE FACTOR"/>
    <property type="match status" value="1"/>
</dbReference>
<evidence type="ECO:0000313" key="2">
    <source>
        <dbReference type="EMBL" id="RDL31840.1"/>
    </source>
</evidence>
<dbReference type="EMBL" id="NPIC01000011">
    <property type="protein sequence ID" value="RDL31840.1"/>
    <property type="molecule type" value="Genomic_DNA"/>
</dbReference>
<organism evidence="2 3">
    <name type="scientific">Venustampulla echinocandica</name>
    <dbReference type="NCBI Taxonomy" id="2656787"/>
    <lineage>
        <taxon>Eukaryota</taxon>
        <taxon>Fungi</taxon>
        <taxon>Dikarya</taxon>
        <taxon>Ascomycota</taxon>
        <taxon>Pezizomycotina</taxon>
        <taxon>Leotiomycetes</taxon>
        <taxon>Helotiales</taxon>
        <taxon>Pleuroascaceae</taxon>
        <taxon>Venustampulla</taxon>
    </lineage>
</organism>
<comment type="caution">
    <text evidence="2">The sequence shown here is derived from an EMBL/GenBank/DDBJ whole genome shotgun (WGS) entry which is preliminary data.</text>
</comment>
<dbReference type="Gene3D" id="3.40.50.1010">
    <property type="entry name" value="5'-nuclease"/>
    <property type="match status" value="1"/>
</dbReference>
<dbReference type="GO" id="GO:0005634">
    <property type="term" value="C:nucleus"/>
    <property type="evidence" value="ECO:0007669"/>
    <property type="project" value="TreeGrafter"/>
</dbReference>
<dbReference type="Proteomes" id="UP000254866">
    <property type="component" value="Unassembled WGS sequence"/>
</dbReference>
<keyword evidence="3" id="KW-1185">Reference proteome</keyword>
<protein>
    <recommendedName>
        <fullName evidence="4">NYN domain-containing protein</fullName>
    </recommendedName>
</protein>
<evidence type="ECO:0000256" key="1">
    <source>
        <dbReference type="SAM" id="MobiDB-lite"/>
    </source>
</evidence>
<feature type="region of interest" description="Disordered" evidence="1">
    <location>
        <begin position="22"/>
        <end position="58"/>
    </location>
</feature>
<evidence type="ECO:0000313" key="3">
    <source>
        <dbReference type="Proteomes" id="UP000254866"/>
    </source>
</evidence>
<dbReference type="GO" id="GO:0006606">
    <property type="term" value="P:protein import into nucleus"/>
    <property type="evidence" value="ECO:0007669"/>
    <property type="project" value="TreeGrafter"/>
</dbReference>
<feature type="compositionally biased region" description="Low complexity" evidence="1">
    <location>
        <begin position="87"/>
        <end position="106"/>
    </location>
</feature>
<dbReference type="GO" id="GO:0031267">
    <property type="term" value="F:small GTPase binding"/>
    <property type="evidence" value="ECO:0007669"/>
    <property type="project" value="TreeGrafter"/>
</dbReference>
<name>A0A370TC56_9HELO</name>
<feature type="compositionally biased region" description="Polar residues" evidence="1">
    <location>
        <begin position="375"/>
        <end position="387"/>
    </location>
</feature>
<dbReference type="STRING" id="2656787.A0A370TC56"/>
<reference evidence="2 3" key="1">
    <citation type="journal article" date="2018" name="IMA Fungus">
        <title>IMA Genome-F 9: Draft genome sequence of Annulohypoxylon stygium, Aspergillus mulundensis, Berkeleyomyces basicola (syn. Thielaviopsis basicola), Ceratocystis smalleyi, two Cercospora beticola strains, Coleophoma cylindrospora, Fusarium fracticaudum, Phialophora cf. hyalina, and Morchella septimelata.</title>
        <authorList>
            <person name="Wingfield B.D."/>
            <person name="Bills G.F."/>
            <person name="Dong Y."/>
            <person name="Huang W."/>
            <person name="Nel W.J."/>
            <person name="Swalarsk-Parry B.S."/>
            <person name="Vaghefi N."/>
            <person name="Wilken P.M."/>
            <person name="An Z."/>
            <person name="de Beer Z.W."/>
            <person name="De Vos L."/>
            <person name="Chen L."/>
            <person name="Duong T.A."/>
            <person name="Gao Y."/>
            <person name="Hammerbacher A."/>
            <person name="Kikkert J.R."/>
            <person name="Li Y."/>
            <person name="Li H."/>
            <person name="Li K."/>
            <person name="Li Q."/>
            <person name="Liu X."/>
            <person name="Ma X."/>
            <person name="Naidoo K."/>
            <person name="Pethybridge S.J."/>
            <person name="Sun J."/>
            <person name="Steenkamp E.T."/>
            <person name="van der Nest M.A."/>
            <person name="van Wyk S."/>
            <person name="Wingfield M.J."/>
            <person name="Xiong C."/>
            <person name="Yue Q."/>
            <person name="Zhang X."/>
        </authorList>
    </citation>
    <scope>NUCLEOTIDE SEQUENCE [LARGE SCALE GENOMIC DNA]</scope>
    <source>
        <strain evidence="2 3">BP 5553</strain>
    </source>
</reference>
<accession>A0A370TC56</accession>
<dbReference type="CDD" id="cd18724">
    <property type="entry name" value="PIN_LabA-like"/>
    <property type="match status" value="1"/>
</dbReference>
<feature type="region of interest" description="Disordered" evidence="1">
    <location>
        <begin position="368"/>
        <end position="392"/>
    </location>
</feature>